<keyword evidence="3" id="KW-1185">Reference proteome</keyword>
<gene>
    <name evidence="2" type="ORF">CLV51_103316</name>
</gene>
<evidence type="ECO:0000256" key="1">
    <source>
        <dbReference type="SAM" id="MobiDB-lite"/>
    </source>
</evidence>
<dbReference type="RefSeq" id="WP_158267042.1">
    <property type="nucleotide sequence ID" value="NZ_PYAW01000003.1"/>
</dbReference>
<evidence type="ECO:0000313" key="2">
    <source>
        <dbReference type="EMBL" id="PSL46338.1"/>
    </source>
</evidence>
<protein>
    <submittedName>
        <fullName evidence="2">Uncharacterized protein</fullName>
    </submittedName>
</protein>
<dbReference type="Proteomes" id="UP000240971">
    <property type="component" value="Unassembled WGS sequence"/>
</dbReference>
<dbReference type="OrthoDB" id="10019940at2"/>
<evidence type="ECO:0000313" key="3">
    <source>
        <dbReference type="Proteomes" id="UP000240971"/>
    </source>
</evidence>
<feature type="compositionally biased region" description="Basic and acidic residues" evidence="1">
    <location>
        <begin position="181"/>
        <end position="208"/>
    </location>
</feature>
<dbReference type="EMBL" id="PYAW01000003">
    <property type="protein sequence ID" value="PSL46338.1"/>
    <property type="molecule type" value="Genomic_DNA"/>
</dbReference>
<reference evidence="2 3" key="1">
    <citation type="submission" date="2018-03" db="EMBL/GenBank/DDBJ databases">
        <title>Genomic Encyclopedia of Archaeal and Bacterial Type Strains, Phase II (KMG-II): from individual species to whole genera.</title>
        <authorList>
            <person name="Goeker M."/>
        </authorList>
    </citation>
    <scope>NUCLEOTIDE SEQUENCE [LARGE SCALE GENOMIC DNA]</scope>
    <source>
        <strain evidence="2 3">DSM 24859</strain>
    </source>
</reference>
<accession>A0A2P8HJD8</accession>
<sequence length="560" mass="63811">MEQDRGKSRSDHIESRAVAHNVHSAGIALPAVTPVQLLKEDQWSVQQNPAQTMPAQFVMQKAGMPPLLTKPFQLHKDALSPAGSSQPVFQFVWKKKEDGNIEEWDEVIDGFKWFYNTENKKYFFTLENPKDKSAGIQALQNQEKSDTIWDRNAHVSLPKEINKDFEEEEEYKVEDEENEKEENGKEEEEKKEEKEIKKPEPPAIEPERSEITDPLILACIKSFNTDEKQNGLSIQVVRSLSTGAAPDSGIMKEFSVKISKRMRDYLKNWKWFEDDKFGVKESYVTISGGRYYAVNVNEEEIRTAYNRSIWNNLNDSLEDEEGYEKGFSSDEKYRIGLQKAVIGVDGFILHFTNRVKEEDILSMRDGCRILIQTIKNIQPAAWSKILIENLEPYFKQTLHTLVSATGAKANTSMINSIAKENAKSVKAERIEAFATAVVVRWHAALNNMIHIVFDRAQLNDVFGKTKDNAKATPEAFWSNNRESLEVGQRITINLDAGTAREAIVTLAHELGHAIGFNPGEVDPHGHFTDITRYIEQEHGDVPKLLLDAYFFETIIDKILS</sequence>
<feature type="compositionally biased region" description="Acidic residues" evidence="1">
    <location>
        <begin position="165"/>
        <end position="180"/>
    </location>
</feature>
<comment type="caution">
    <text evidence="2">The sequence shown here is derived from an EMBL/GenBank/DDBJ whole genome shotgun (WGS) entry which is preliminary data.</text>
</comment>
<organism evidence="2 3">
    <name type="scientific">Chitinophaga niastensis</name>
    <dbReference type="NCBI Taxonomy" id="536980"/>
    <lineage>
        <taxon>Bacteria</taxon>
        <taxon>Pseudomonadati</taxon>
        <taxon>Bacteroidota</taxon>
        <taxon>Chitinophagia</taxon>
        <taxon>Chitinophagales</taxon>
        <taxon>Chitinophagaceae</taxon>
        <taxon>Chitinophaga</taxon>
    </lineage>
</organism>
<proteinExistence type="predicted"/>
<feature type="region of interest" description="Disordered" evidence="1">
    <location>
        <begin position="159"/>
        <end position="208"/>
    </location>
</feature>
<dbReference type="AlphaFoldDB" id="A0A2P8HJD8"/>
<name>A0A2P8HJD8_CHINA</name>